<reference evidence="2" key="1">
    <citation type="submission" date="2018-09" db="EMBL/GenBank/DDBJ databases">
        <authorList>
            <person name="Livingstone P.G."/>
            <person name="Whitworth D.E."/>
        </authorList>
    </citation>
    <scope>NUCLEOTIDE SEQUENCE [LARGE SCALE GENOMIC DNA]</scope>
    <source>
        <strain evidence="2">AB050A</strain>
    </source>
</reference>
<protein>
    <recommendedName>
        <fullName evidence="3">Immunity protein 52 domain-containing protein</fullName>
    </recommendedName>
</protein>
<sequence>MATPSLLLIAHAPALVPDDERPALAARAMEQAFPGVDLSWTISDEGRFIPLPQRDAWIAQELRTGGIHLVCNGDEAFLVSINGQESSAAFSAGGQAQYESHAEWPWTPSSVLPSAPVLSAVAEVARAFWGHLTPSGAALDIALQTSPTLEGPPNPTRGLPPLKLPWEIRAPEVPHHLGWLNYWSAATARLLKFPDPSRDAELLTRSRRTASGGWIVQLTDTPLDLDDPAHLDALLRAYARFPEIGGRAAP</sequence>
<dbReference type="RefSeq" id="WP_120554438.1">
    <property type="nucleotide sequence ID" value="NZ_RAWK01000028.1"/>
</dbReference>
<evidence type="ECO:0000313" key="1">
    <source>
        <dbReference type="EMBL" id="RKH72058.1"/>
    </source>
</evidence>
<name>A0A3A8QWE6_9BACT</name>
<organism evidence="1 2">
    <name type="scientific">Corallococcus aberystwythensis</name>
    <dbReference type="NCBI Taxonomy" id="2316722"/>
    <lineage>
        <taxon>Bacteria</taxon>
        <taxon>Pseudomonadati</taxon>
        <taxon>Myxococcota</taxon>
        <taxon>Myxococcia</taxon>
        <taxon>Myxococcales</taxon>
        <taxon>Cystobacterineae</taxon>
        <taxon>Myxococcaceae</taxon>
        <taxon>Corallococcus</taxon>
    </lineage>
</organism>
<comment type="caution">
    <text evidence="1">The sequence shown here is derived from an EMBL/GenBank/DDBJ whole genome shotgun (WGS) entry which is preliminary data.</text>
</comment>
<evidence type="ECO:0008006" key="3">
    <source>
        <dbReference type="Google" id="ProtNLM"/>
    </source>
</evidence>
<dbReference type="InterPro" id="IPR045997">
    <property type="entry name" value="DUF5953"/>
</dbReference>
<keyword evidence="2" id="KW-1185">Reference proteome</keyword>
<gene>
    <name evidence="1" type="ORF">D7W81_06420</name>
</gene>
<dbReference type="AlphaFoldDB" id="A0A3A8QWE6"/>
<dbReference type="Proteomes" id="UP000267003">
    <property type="component" value="Unassembled WGS sequence"/>
</dbReference>
<evidence type="ECO:0000313" key="2">
    <source>
        <dbReference type="Proteomes" id="UP000267003"/>
    </source>
</evidence>
<dbReference type="EMBL" id="RAWK01000028">
    <property type="protein sequence ID" value="RKH72058.1"/>
    <property type="molecule type" value="Genomic_DNA"/>
</dbReference>
<accession>A0A3A8QWE6</accession>
<dbReference type="Pfam" id="PF19378">
    <property type="entry name" value="DUF5953"/>
    <property type="match status" value="1"/>
</dbReference>
<proteinExistence type="predicted"/>